<gene>
    <name evidence="1" type="ORF">SAMN05421803_11229</name>
</gene>
<dbReference type="EMBL" id="FQZK01000012">
    <property type="protein sequence ID" value="SHJ97371.1"/>
    <property type="molecule type" value="Genomic_DNA"/>
</dbReference>
<dbReference type="Proteomes" id="UP000184452">
    <property type="component" value="Unassembled WGS sequence"/>
</dbReference>
<dbReference type="STRING" id="758803.SAMN05421803_11229"/>
<sequence length="138" mass="14487">MSSPTEIATLAASAVVGAMANGTWSYLRGRCTELLEKHIPDGVESLLGRFDSYEETLEDTEPENRQVVTSTLTRVAARDLADVAGRSPDAAEDIRALADAAASVSGGEIVNIGTTFKNIEVGGDFNVSGRDNNITKGA</sequence>
<keyword evidence="2" id="KW-1185">Reference proteome</keyword>
<reference evidence="1 2" key="1">
    <citation type="submission" date="2016-11" db="EMBL/GenBank/DDBJ databases">
        <authorList>
            <person name="Jaros S."/>
            <person name="Januszkiewicz K."/>
            <person name="Wedrychowicz H."/>
        </authorList>
    </citation>
    <scope>NUCLEOTIDE SEQUENCE [LARGE SCALE GENOMIC DNA]</scope>
    <source>
        <strain evidence="1 2">CGMCC 4.5723</strain>
    </source>
</reference>
<proteinExistence type="predicted"/>
<protein>
    <submittedName>
        <fullName evidence="1">Uncharacterized protein</fullName>
    </submittedName>
</protein>
<evidence type="ECO:0000313" key="2">
    <source>
        <dbReference type="Proteomes" id="UP000184452"/>
    </source>
</evidence>
<name>A0A1M6NNQ5_9ACTN</name>
<evidence type="ECO:0000313" key="1">
    <source>
        <dbReference type="EMBL" id="SHJ97371.1"/>
    </source>
</evidence>
<dbReference type="OrthoDB" id="3870696at2"/>
<accession>A0A1M6NNQ5</accession>
<dbReference type="AlphaFoldDB" id="A0A1M6NNQ5"/>
<organism evidence="1 2">
    <name type="scientific">Nocardiopsis flavescens</name>
    <dbReference type="NCBI Taxonomy" id="758803"/>
    <lineage>
        <taxon>Bacteria</taxon>
        <taxon>Bacillati</taxon>
        <taxon>Actinomycetota</taxon>
        <taxon>Actinomycetes</taxon>
        <taxon>Streptosporangiales</taxon>
        <taxon>Nocardiopsidaceae</taxon>
        <taxon>Nocardiopsis</taxon>
    </lineage>
</organism>
<dbReference type="RefSeq" id="WP_073380723.1">
    <property type="nucleotide sequence ID" value="NZ_FQZK01000012.1"/>
</dbReference>